<feature type="transmembrane region" description="Helical" evidence="1">
    <location>
        <begin position="68"/>
        <end position="91"/>
    </location>
</feature>
<dbReference type="AlphaFoldDB" id="A0A8D8YFK1"/>
<evidence type="ECO:0000256" key="1">
    <source>
        <dbReference type="SAM" id="Phobius"/>
    </source>
</evidence>
<dbReference type="EMBL" id="HBUF01127004">
    <property type="protein sequence ID" value="CAG6643381.1"/>
    <property type="molecule type" value="Transcribed_RNA"/>
</dbReference>
<dbReference type="EMBL" id="HBUF01374456">
    <property type="protein sequence ID" value="CAG6727643.1"/>
    <property type="molecule type" value="Transcribed_RNA"/>
</dbReference>
<name>A0A8D8YFK1_9HEMI</name>
<evidence type="ECO:0000313" key="2">
    <source>
        <dbReference type="EMBL" id="CAG6727644.1"/>
    </source>
</evidence>
<proteinExistence type="predicted"/>
<dbReference type="EMBL" id="HBUF01205583">
    <property type="protein sequence ID" value="CAG6663569.1"/>
    <property type="molecule type" value="Transcribed_RNA"/>
</dbReference>
<accession>A0A8D8YFK1</accession>
<keyword evidence="1" id="KW-0812">Transmembrane</keyword>
<protein>
    <submittedName>
        <fullName evidence="2">Uncharacterized protein</fullName>
    </submittedName>
</protein>
<sequence>MRAAAKALVSKMHWKSYSMKWAWFIKCMKKILYNLRHVFIAMGLQHSHYIISSCIEILLYKESSNSILAWIGNLVIFLLTDFLGNLVIFLLTDSSFGNILFNLNLSRSHVCMCNAWNSILA</sequence>
<keyword evidence="1" id="KW-1133">Transmembrane helix</keyword>
<organism evidence="2">
    <name type="scientific">Cacopsylla melanoneura</name>
    <dbReference type="NCBI Taxonomy" id="428564"/>
    <lineage>
        <taxon>Eukaryota</taxon>
        <taxon>Metazoa</taxon>
        <taxon>Ecdysozoa</taxon>
        <taxon>Arthropoda</taxon>
        <taxon>Hexapoda</taxon>
        <taxon>Insecta</taxon>
        <taxon>Pterygota</taxon>
        <taxon>Neoptera</taxon>
        <taxon>Paraneoptera</taxon>
        <taxon>Hemiptera</taxon>
        <taxon>Sternorrhyncha</taxon>
        <taxon>Psylloidea</taxon>
        <taxon>Psyllidae</taxon>
        <taxon>Psyllinae</taxon>
        <taxon>Cacopsylla</taxon>
    </lineage>
</organism>
<dbReference type="EMBL" id="HBUF01374457">
    <property type="protein sequence ID" value="CAG6727644.1"/>
    <property type="molecule type" value="Transcribed_RNA"/>
</dbReference>
<keyword evidence="1" id="KW-0472">Membrane</keyword>
<reference evidence="2" key="1">
    <citation type="submission" date="2021-05" db="EMBL/GenBank/DDBJ databases">
        <authorList>
            <person name="Alioto T."/>
            <person name="Alioto T."/>
            <person name="Gomez Garrido J."/>
        </authorList>
    </citation>
    <scope>NUCLEOTIDE SEQUENCE</scope>
</reference>